<evidence type="ECO:0000313" key="2">
    <source>
        <dbReference type="EMBL" id="NSL90744.1"/>
    </source>
</evidence>
<name>A0A9Q5D9U2_9BACT</name>
<evidence type="ECO:0000313" key="3">
    <source>
        <dbReference type="Proteomes" id="UP000281028"/>
    </source>
</evidence>
<dbReference type="Proteomes" id="UP000281028">
    <property type="component" value="Unassembled WGS sequence"/>
</dbReference>
<sequence>MKKLFLATAILCSSVLAFSHEFWLQPLKFILKVNEPAAVNVMVGESYKGERSDGRKYEVLQLKHFSATKEEDLKSALGGPKKSSMTVAFSEPGNHLLAFSNTGKYIGLDAKKFNEYLAEEGLDNVKEWREQHQQADKPGREFYQRCAKTLFQVGDQYDDTYARNTGMRIELIPASNPYTIASGDQITFRVLFDNVPVKNALVLAWQVKQNKTSVNKFRSNDAGEVTFPIEKAGRWMISSVHMIPDASGEKADWQSFWGSYTFGF</sequence>
<dbReference type="InterPro" id="IPR019613">
    <property type="entry name" value="DUF4198"/>
</dbReference>
<dbReference type="EMBL" id="RIAR02000001">
    <property type="protein sequence ID" value="NSL90744.1"/>
    <property type="molecule type" value="Genomic_DNA"/>
</dbReference>
<organism evidence="2 3">
    <name type="scientific">Chitinophaga solisilvae</name>
    <dbReference type="NCBI Taxonomy" id="1233460"/>
    <lineage>
        <taxon>Bacteria</taxon>
        <taxon>Pseudomonadati</taxon>
        <taxon>Bacteroidota</taxon>
        <taxon>Chitinophagia</taxon>
        <taxon>Chitinophagales</taxon>
        <taxon>Chitinophagaceae</taxon>
        <taxon>Chitinophaga</taxon>
    </lineage>
</organism>
<keyword evidence="3" id="KW-1185">Reference proteome</keyword>
<gene>
    <name evidence="2" type="ORF">ECE50_028230</name>
</gene>
<accession>A0A9Q5D9U2</accession>
<feature type="signal peptide" evidence="1">
    <location>
        <begin position="1"/>
        <end position="19"/>
    </location>
</feature>
<reference evidence="2" key="1">
    <citation type="submission" date="2020-05" db="EMBL/GenBank/DDBJ databases">
        <title>Chitinophaga laudate sp. nov., isolated from a tropical peat swamp.</title>
        <authorList>
            <person name="Goh C.B.S."/>
            <person name="Lee M.S."/>
            <person name="Parimannan S."/>
            <person name="Pasbakhsh P."/>
            <person name="Yule C.M."/>
            <person name="Rajandas H."/>
            <person name="Loke S."/>
            <person name="Croft L."/>
            <person name="Tan J.B.L."/>
        </authorList>
    </citation>
    <scope>NUCLEOTIDE SEQUENCE</scope>
    <source>
        <strain evidence="2">Mgbs1</strain>
    </source>
</reference>
<comment type="caution">
    <text evidence="2">The sequence shown here is derived from an EMBL/GenBank/DDBJ whole genome shotgun (WGS) entry which is preliminary data.</text>
</comment>
<dbReference type="AlphaFoldDB" id="A0A9Q5D9U2"/>
<feature type="chain" id="PRO_5040494837" evidence="1">
    <location>
        <begin position="20"/>
        <end position="264"/>
    </location>
</feature>
<proteinExistence type="predicted"/>
<protein>
    <submittedName>
        <fullName evidence="2">DUF4198 domain-containing protein</fullName>
    </submittedName>
</protein>
<keyword evidence="1" id="KW-0732">Signal</keyword>
<dbReference type="Pfam" id="PF10670">
    <property type="entry name" value="DUF4198"/>
    <property type="match status" value="1"/>
</dbReference>
<evidence type="ECO:0000256" key="1">
    <source>
        <dbReference type="SAM" id="SignalP"/>
    </source>
</evidence>